<dbReference type="PROSITE" id="PS00237">
    <property type="entry name" value="G_PROTEIN_RECEP_F1_1"/>
    <property type="match status" value="1"/>
</dbReference>
<dbReference type="PANTHER" id="PTHR24232:SF85">
    <property type="entry name" value="G-PROTEIN COUPLED RECEPTOR 4"/>
    <property type="match status" value="1"/>
</dbReference>
<dbReference type="GeneTree" id="ENSGT00940000164014"/>
<evidence type="ECO:0000256" key="9">
    <source>
        <dbReference type="RuleBase" id="RU000688"/>
    </source>
</evidence>
<dbReference type="Gene3D" id="1.20.1070.10">
    <property type="entry name" value="Rhodopsin 7-helix transmembrane proteins"/>
    <property type="match status" value="1"/>
</dbReference>
<keyword evidence="4 9" id="KW-0297">G-protein coupled receptor</keyword>
<evidence type="ECO:0000256" key="2">
    <source>
        <dbReference type="ARBA" id="ARBA00022692"/>
    </source>
</evidence>
<feature type="transmembrane region" description="Helical" evidence="10">
    <location>
        <begin position="120"/>
        <end position="143"/>
    </location>
</feature>
<keyword evidence="3 10" id="KW-1133">Transmembrane helix</keyword>
<accession>A0A668A4E6</accession>
<evidence type="ECO:0000256" key="4">
    <source>
        <dbReference type="ARBA" id="ARBA00023040"/>
    </source>
</evidence>
<keyword evidence="13" id="KW-1185">Reference proteome</keyword>
<dbReference type="PANTHER" id="PTHR24232">
    <property type="entry name" value="G-PROTEIN COUPLED RECEPTOR"/>
    <property type="match status" value="1"/>
</dbReference>
<evidence type="ECO:0000256" key="10">
    <source>
        <dbReference type="SAM" id="Phobius"/>
    </source>
</evidence>
<dbReference type="GO" id="GO:0007200">
    <property type="term" value="P:phospholipase C-activating G protein-coupled receptor signaling pathway"/>
    <property type="evidence" value="ECO:0007669"/>
    <property type="project" value="TreeGrafter"/>
</dbReference>
<organism evidence="12 13">
    <name type="scientific">Myripristis murdjan</name>
    <name type="common">pinecone soldierfish</name>
    <dbReference type="NCBI Taxonomy" id="586833"/>
    <lineage>
        <taxon>Eukaryota</taxon>
        <taxon>Metazoa</taxon>
        <taxon>Chordata</taxon>
        <taxon>Craniata</taxon>
        <taxon>Vertebrata</taxon>
        <taxon>Euteleostomi</taxon>
        <taxon>Actinopterygii</taxon>
        <taxon>Neopterygii</taxon>
        <taxon>Teleostei</taxon>
        <taxon>Neoteleostei</taxon>
        <taxon>Acanthomorphata</taxon>
        <taxon>Holocentriformes</taxon>
        <taxon>Holocentridae</taxon>
        <taxon>Myripristis</taxon>
    </lineage>
</organism>
<evidence type="ECO:0000256" key="8">
    <source>
        <dbReference type="ARBA" id="ARBA00023224"/>
    </source>
</evidence>
<evidence type="ECO:0000313" key="13">
    <source>
        <dbReference type="Proteomes" id="UP000472263"/>
    </source>
</evidence>
<evidence type="ECO:0000256" key="5">
    <source>
        <dbReference type="ARBA" id="ARBA00023136"/>
    </source>
</evidence>
<dbReference type="SUPFAM" id="SSF81321">
    <property type="entry name" value="Family A G protein-coupled receptor-like"/>
    <property type="match status" value="1"/>
</dbReference>
<feature type="transmembrane region" description="Helical" evidence="10">
    <location>
        <begin position="188"/>
        <end position="212"/>
    </location>
</feature>
<evidence type="ECO:0000256" key="7">
    <source>
        <dbReference type="ARBA" id="ARBA00023180"/>
    </source>
</evidence>
<keyword evidence="6 9" id="KW-0675">Receptor</keyword>
<reference evidence="12" key="2">
    <citation type="submission" date="2025-08" db="UniProtKB">
        <authorList>
            <consortium name="Ensembl"/>
        </authorList>
    </citation>
    <scope>IDENTIFICATION</scope>
</reference>
<dbReference type="InParanoid" id="A0A668A4E6"/>
<protein>
    <recommendedName>
        <fullName evidence="11">G-protein coupled receptors family 1 profile domain-containing protein</fullName>
    </recommendedName>
</protein>
<dbReference type="InterPro" id="IPR017452">
    <property type="entry name" value="GPCR_Rhodpsn_7TM"/>
</dbReference>
<dbReference type="GO" id="GO:0005886">
    <property type="term" value="C:plasma membrane"/>
    <property type="evidence" value="ECO:0007669"/>
    <property type="project" value="TreeGrafter"/>
</dbReference>
<comment type="similarity">
    <text evidence="9">Belongs to the G-protein coupled receptor 1 family.</text>
</comment>
<sequence length="284" mass="32024">MEDWYDISIENDTDGLEPYLPTTFLVTSCIVSSIGLPLTLLAIYALYSLVQENNVAPVYVINLLISDLIQMCCFVIWVAEPKNLIMFVVSGIIYSIGLMASVGFMVCVAMERYLVIACPLWYLVCFTVWVLPLILGFLSYFILKFLQPHILLSIYLLVPFPLLIFFLAGTLKALSSSISVPLEEKRRIVGTLVLVLLNYMLLFLPTIIWFISAAITQNYPSDRILQLIAVQFSPLMDLVLYIFMKKGAVDKLLACLCLCRMTTEQEQGQMFTADSNTPQMVSSM</sequence>
<feature type="transmembrane region" description="Helical" evidence="10">
    <location>
        <begin position="85"/>
        <end position="108"/>
    </location>
</feature>
<reference evidence="12" key="3">
    <citation type="submission" date="2025-09" db="UniProtKB">
        <authorList>
            <consortium name="Ensembl"/>
        </authorList>
    </citation>
    <scope>IDENTIFICATION</scope>
</reference>
<dbReference type="GO" id="GO:0035025">
    <property type="term" value="P:positive regulation of Rho protein signal transduction"/>
    <property type="evidence" value="ECO:0007669"/>
    <property type="project" value="TreeGrafter"/>
</dbReference>
<feature type="transmembrane region" description="Helical" evidence="10">
    <location>
        <begin position="224"/>
        <end position="243"/>
    </location>
</feature>
<dbReference type="Proteomes" id="UP000472263">
    <property type="component" value="Chromosome 15"/>
</dbReference>
<dbReference type="AlphaFoldDB" id="A0A668A4E6"/>
<comment type="subcellular location">
    <subcellularLocation>
        <location evidence="1">Membrane</location>
        <topology evidence="1">Multi-pass membrane protein</topology>
    </subcellularLocation>
</comment>
<evidence type="ECO:0000256" key="1">
    <source>
        <dbReference type="ARBA" id="ARBA00004141"/>
    </source>
</evidence>
<feature type="transmembrane region" description="Helical" evidence="10">
    <location>
        <begin position="24"/>
        <end position="47"/>
    </location>
</feature>
<evidence type="ECO:0000256" key="3">
    <source>
        <dbReference type="ARBA" id="ARBA00022989"/>
    </source>
</evidence>
<dbReference type="PRINTS" id="PR00237">
    <property type="entry name" value="GPCRRHODOPSN"/>
</dbReference>
<dbReference type="GO" id="GO:0004930">
    <property type="term" value="F:G protein-coupled receptor activity"/>
    <property type="evidence" value="ECO:0007669"/>
    <property type="project" value="UniProtKB-KW"/>
</dbReference>
<keyword evidence="7" id="KW-0325">Glycoprotein</keyword>
<dbReference type="PROSITE" id="PS50262">
    <property type="entry name" value="G_PROTEIN_RECEP_F1_2"/>
    <property type="match status" value="1"/>
</dbReference>
<evidence type="ECO:0000313" key="12">
    <source>
        <dbReference type="Ensembl" id="ENSMMDP00005048147.1"/>
    </source>
</evidence>
<proteinExistence type="inferred from homology"/>
<feature type="transmembrane region" description="Helical" evidence="10">
    <location>
        <begin position="59"/>
        <end position="79"/>
    </location>
</feature>
<keyword evidence="8 9" id="KW-0807">Transducer</keyword>
<evidence type="ECO:0000256" key="6">
    <source>
        <dbReference type="ARBA" id="ARBA00023170"/>
    </source>
</evidence>
<reference evidence="12" key="1">
    <citation type="submission" date="2019-06" db="EMBL/GenBank/DDBJ databases">
        <authorList>
            <consortium name="Wellcome Sanger Institute Data Sharing"/>
        </authorList>
    </citation>
    <scope>NUCLEOTIDE SEQUENCE [LARGE SCALE GENOMIC DNA]</scope>
</reference>
<keyword evidence="5 10" id="KW-0472">Membrane</keyword>
<evidence type="ECO:0000259" key="11">
    <source>
        <dbReference type="PROSITE" id="PS50262"/>
    </source>
</evidence>
<dbReference type="Ensembl" id="ENSMMDT00005049096.1">
    <property type="protein sequence ID" value="ENSMMDP00005048147.1"/>
    <property type="gene ID" value="ENSMMDG00005021905.1"/>
</dbReference>
<feature type="domain" description="G-protein coupled receptors family 1 profile" evidence="11">
    <location>
        <begin position="38"/>
        <end position="241"/>
    </location>
</feature>
<name>A0A668A4E6_9TELE</name>
<dbReference type="InterPro" id="IPR000276">
    <property type="entry name" value="GPCR_Rhodpsn"/>
</dbReference>
<keyword evidence="2 9" id="KW-0812">Transmembrane</keyword>
<feature type="transmembrane region" description="Helical" evidence="10">
    <location>
        <begin position="149"/>
        <end position="168"/>
    </location>
</feature>